<evidence type="ECO:0000313" key="2">
    <source>
        <dbReference type="Proteomes" id="UP001152888"/>
    </source>
</evidence>
<comment type="caution">
    <text evidence="1">The sequence shown here is derived from an EMBL/GenBank/DDBJ whole genome shotgun (WGS) entry which is preliminary data.</text>
</comment>
<protein>
    <submittedName>
        <fullName evidence="1">Uncharacterized protein</fullName>
    </submittedName>
</protein>
<dbReference type="Proteomes" id="UP001152888">
    <property type="component" value="Unassembled WGS sequence"/>
</dbReference>
<proteinExistence type="predicted"/>
<name>A0A9P0KKB1_ACAOB</name>
<dbReference type="AlphaFoldDB" id="A0A9P0KKB1"/>
<organism evidence="1 2">
    <name type="scientific">Acanthoscelides obtectus</name>
    <name type="common">Bean weevil</name>
    <name type="synonym">Bruchus obtectus</name>
    <dbReference type="NCBI Taxonomy" id="200917"/>
    <lineage>
        <taxon>Eukaryota</taxon>
        <taxon>Metazoa</taxon>
        <taxon>Ecdysozoa</taxon>
        <taxon>Arthropoda</taxon>
        <taxon>Hexapoda</taxon>
        <taxon>Insecta</taxon>
        <taxon>Pterygota</taxon>
        <taxon>Neoptera</taxon>
        <taxon>Endopterygota</taxon>
        <taxon>Coleoptera</taxon>
        <taxon>Polyphaga</taxon>
        <taxon>Cucujiformia</taxon>
        <taxon>Chrysomeloidea</taxon>
        <taxon>Chrysomelidae</taxon>
        <taxon>Bruchinae</taxon>
        <taxon>Bruchini</taxon>
        <taxon>Acanthoscelides</taxon>
    </lineage>
</organism>
<keyword evidence="2" id="KW-1185">Reference proteome</keyword>
<accession>A0A9P0KKB1</accession>
<reference evidence="1" key="1">
    <citation type="submission" date="2022-03" db="EMBL/GenBank/DDBJ databases">
        <authorList>
            <person name="Sayadi A."/>
        </authorList>
    </citation>
    <scope>NUCLEOTIDE SEQUENCE</scope>
</reference>
<sequence>MHPTRQSAVFCRYCGRYYCSRLRE</sequence>
<gene>
    <name evidence="1" type="ORF">ACAOBT_LOCUS10005</name>
</gene>
<dbReference type="EMBL" id="CAKOFQ010006798">
    <property type="protein sequence ID" value="CAH1972438.1"/>
    <property type="molecule type" value="Genomic_DNA"/>
</dbReference>
<evidence type="ECO:0000313" key="1">
    <source>
        <dbReference type="EMBL" id="CAH1972438.1"/>
    </source>
</evidence>